<keyword evidence="8" id="KW-0133">Cell shape</keyword>
<evidence type="ECO:0000256" key="11">
    <source>
        <dbReference type="ARBA" id="ARBA00023136"/>
    </source>
</evidence>
<comment type="subcellular location">
    <subcellularLocation>
        <location evidence="2">Cell membrane</location>
    </subcellularLocation>
    <subcellularLocation>
        <location evidence="1">Membrane</location>
        <topology evidence="1">Single-pass membrane protein</topology>
    </subcellularLocation>
</comment>
<evidence type="ECO:0000313" key="17">
    <source>
        <dbReference type="Proteomes" id="UP000230137"/>
    </source>
</evidence>
<dbReference type="InterPro" id="IPR036138">
    <property type="entry name" value="PBP_dimer_sf"/>
</dbReference>
<keyword evidence="7" id="KW-0378">Hydrolase</keyword>
<dbReference type="GO" id="GO:0005886">
    <property type="term" value="C:plasma membrane"/>
    <property type="evidence" value="ECO:0007669"/>
    <property type="project" value="UniProtKB-SubCell"/>
</dbReference>
<gene>
    <name evidence="16" type="primary">mrdA</name>
    <name evidence="16" type="ORF">COX60_01285</name>
</gene>
<evidence type="ECO:0000256" key="13">
    <source>
        <dbReference type="SAM" id="Phobius"/>
    </source>
</evidence>
<dbReference type="Pfam" id="PF03717">
    <property type="entry name" value="PBP_dimer"/>
    <property type="match status" value="1"/>
</dbReference>
<dbReference type="GO" id="GO:0009252">
    <property type="term" value="P:peptidoglycan biosynthetic process"/>
    <property type="evidence" value="ECO:0007669"/>
    <property type="project" value="UniProtKB-KW"/>
</dbReference>
<evidence type="ECO:0000256" key="4">
    <source>
        <dbReference type="ARBA" id="ARBA00022519"/>
    </source>
</evidence>
<dbReference type="PANTHER" id="PTHR30627:SF2">
    <property type="entry name" value="PEPTIDOGLYCAN D,D-TRANSPEPTIDASE MRDA"/>
    <property type="match status" value="1"/>
</dbReference>
<dbReference type="NCBIfam" id="TIGR03423">
    <property type="entry name" value="pbp2_mrdA"/>
    <property type="match status" value="1"/>
</dbReference>
<dbReference type="SUPFAM" id="SSF56601">
    <property type="entry name" value="beta-lactamase/transpeptidase-like"/>
    <property type="match status" value="1"/>
</dbReference>
<keyword evidence="12" id="KW-0961">Cell wall biogenesis/degradation</keyword>
<keyword evidence="4" id="KW-0997">Cell inner membrane</keyword>
<evidence type="ECO:0000256" key="10">
    <source>
        <dbReference type="ARBA" id="ARBA00022989"/>
    </source>
</evidence>
<dbReference type="InterPro" id="IPR001460">
    <property type="entry name" value="PCN-bd_Tpept"/>
</dbReference>
<evidence type="ECO:0000256" key="8">
    <source>
        <dbReference type="ARBA" id="ARBA00022960"/>
    </source>
</evidence>
<evidence type="ECO:0000259" key="15">
    <source>
        <dbReference type="Pfam" id="PF03717"/>
    </source>
</evidence>
<dbReference type="SUPFAM" id="SSF56519">
    <property type="entry name" value="Penicillin binding protein dimerisation domain"/>
    <property type="match status" value="1"/>
</dbReference>
<keyword evidence="11 13" id="KW-0472">Membrane</keyword>
<dbReference type="GO" id="GO:0008360">
    <property type="term" value="P:regulation of cell shape"/>
    <property type="evidence" value="ECO:0007669"/>
    <property type="project" value="UniProtKB-KW"/>
</dbReference>
<feature type="domain" description="Penicillin-binding protein transpeptidase" evidence="14">
    <location>
        <begin position="314"/>
        <end position="636"/>
    </location>
</feature>
<organism evidence="16 17">
    <name type="scientific">Candidatus Berkelbacteria bacterium CG_4_10_14_0_2_um_filter_35_9_33_12</name>
    <dbReference type="NCBI Taxonomy" id="1974499"/>
    <lineage>
        <taxon>Bacteria</taxon>
        <taxon>Candidatus Berkelbacteria</taxon>
    </lineage>
</organism>
<dbReference type="Proteomes" id="UP000230137">
    <property type="component" value="Unassembled WGS sequence"/>
</dbReference>
<protein>
    <submittedName>
        <fullName evidence="16">Penicillin-binding protein 2</fullName>
    </submittedName>
</protein>
<keyword evidence="10 13" id="KW-1133">Transmembrane helix</keyword>
<dbReference type="AlphaFoldDB" id="A0A2M7W4N7"/>
<dbReference type="PANTHER" id="PTHR30627">
    <property type="entry name" value="PEPTIDOGLYCAN D,D-TRANSPEPTIDASE"/>
    <property type="match status" value="1"/>
</dbReference>
<sequence>MPKYARSRNVHIWAKGMSLPMKRKFYNSKNLDKIESYNHEFSVEMEPLDQHPVTDNLSSIGLIRWYLLTIIVFTIIIFRLSYLQITEGKINQNLAEGNRIRLQEITAPRGNFYDREGNLMSLNVAQSNLVIYPLEVSKNYQDKLIILNKISEICSLKFTDIVEKVLKANRIEPIILKPKLAHEESLGLQVEIKNISGVEVENIPVKKYQNIPGIGHILGYVGKVSEEDLKADNALDYNDLVGKSGLEKTYDSDLRGSDGFKKNEVNSRGILERMISQKNPEIGSDIYLSFSSKIQVKANELLKKILEEKKLSKGIVIVTNPQTGKILSMLSLPDFDVNLMQGSKSEIDKIFNDPNNPLLNRAISGQYPPGSSIKPIIAASALQENIVNPSFAIDTPSEITIGDSTFPDWKDHGTTDIKRAIAESNNIFFYMLGGGWKNIRGLGVEKIEKYLKYFGFGAGTGIDLTGEKEGLVPNSDWKQKIKNEKWYIGDTYHLSIGQGDLLVTPLQLLIATNVIINNGKLIQPSLVEKIKNEKSEKPVKIKVNQQNFIDENNLQIVREGMRLAVTEGSARLLGDITDKDGRKVEVGAKTGTAQIGSKNQAGNYTTHAWITAFAPYTNPEISIIVLIEKGGEGYQVAGP</sequence>
<evidence type="ECO:0000256" key="7">
    <source>
        <dbReference type="ARBA" id="ARBA00022801"/>
    </source>
</evidence>
<evidence type="ECO:0000256" key="9">
    <source>
        <dbReference type="ARBA" id="ARBA00022984"/>
    </source>
</evidence>
<evidence type="ECO:0000256" key="12">
    <source>
        <dbReference type="ARBA" id="ARBA00023316"/>
    </source>
</evidence>
<dbReference type="Gene3D" id="3.40.710.10">
    <property type="entry name" value="DD-peptidase/beta-lactamase superfamily"/>
    <property type="match status" value="1"/>
</dbReference>
<dbReference type="GO" id="GO:0006508">
    <property type="term" value="P:proteolysis"/>
    <property type="evidence" value="ECO:0007669"/>
    <property type="project" value="UniProtKB-KW"/>
</dbReference>
<dbReference type="InterPro" id="IPR017790">
    <property type="entry name" value="Penicillin-binding_protein_2"/>
</dbReference>
<name>A0A2M7W4N7_9BACT</name>
<keyword evidence="3" id="KW-1003">Cell membrane</keyword>
<keyword evidence="6 13" id="KW-0812">Transmembrane</keyword>
<dbReference type="GO" id="GO:0008658">
    <property type="term" value="F:penicillin binding"/>
    <property type="evidence" value="ECO:0007669"/>
    <property type="project" value="InterPro"/>
</dbReference>
<evidence type="ECO:0000259" key="14">
    <source>
        <dbReference type="Pfam" id="PF00905"/>
    </source>
</evidence>
<dbReference type="Pfam" id="PF00905">
    <property type="entry name" value="Transpeptidase"/>
    <property type="match status" value="1"/>
</dbReference>
<dbReference type="InterPro" id="IPR005311">
    <property type="entry name" value="PBP_dimer"/>
</dbReference>
<dbReference type="InterPro" id="IPR050515">
    <property type="entry name" value="Beta-lactam/transpept"/>
</dbReference>
<dbReference type="GO" id="GO:0009002">
    <property type="term" value="F:serine-type D-Ala-D-Ala carboxypeptidase activity"/>
    <property type="evidence" value="ECO:0007669"/>
    <property type="project" value="InterPro"/>
</dbReference>
<keyword evidence="5" id="KW-0645">Protease</keyword>
<dbReference type="Gene3D" id="3.90.1310.10">
    <property type="entry name" value="Penicillin-binding protein 2a (Domain 2)"/>
    <property type="match status" value="1"/>
</dbReference>
<feature type="domain" description="Penicillin-binding protein dimerisation" evidence="15">
    <location>
        <begin position="105"/>
        <end position="270"/>
    </location>
</feature>
<evidence type="ECO:0000256" key="5">
    <source>
        <dbReference type="ARBA" id="ARBA00022670"/>
    </source>
</evidence>
<reference evidence="17" key="1">
    <citation type="submission" date="2017-09" db="EMBL/GenBank/DDBJ databases">
        <title>Depth-based differentiation of microbial function through sediment-hosted aquifers and enrichment of novel symbionts in the deep terrestrial subsurface.</title>
        <authorList>
            <person name="Probst A.J."/>
            <person name="Ladd B."/>
            <person name="Jarett J.K."/>
            <person name="Geller-Mcgrath D.E."/>
            <person name="Sieber C.M.K."/>
            <person name="Emerson J.B."/>
            <person name="Anantharaman K."/>
            <person name="Thomas B.C."/>
            <person name="Malmstrom R."/>
            <person name="Stieglmeier M."/>
            <person name="Klingl A."/>
            <person name="Woyke T."/>
            <person name="Ryan C.M."/>
            <person name="Banfield J.F."/>
        </authorList>
    </citation>
    <scope>NUCLEOTIDE SEQUENCE [LARGE SCALE GENOMIC DNA]</scope>
</reference>
<proteinExistence type="predicted"/>
<accession>A0A2M7W4N7</accession>
<evidence type="ECO:0000256" key="6">
    <source>
        <dbReference type="ARBA" id="ARBA00022692"/>
    </source>
</evidence>
<evidence type="ECO:0000313" key="16">
    <source>
        <dbReference type="EMBL" id="PJA20592.1"/>
    </source>
</evidence>
<evidence type="ECO:0000256" key="3">
    <source>
        <dbReference type="ARBA" id="ARBA00022475"/>
    </source>
</evidence>
<keyword evidence="9" id="KW-0573">Peptidoglycan synthesis</keyword>
<dbReference type="GO" id="GO:0071972">
    <property type="term" value="F:peptidoglycan L,D-transpeptidase activity"/>
    <property type="evidence" value="ECO:0007669"/>
    <property type="project" value="TreeGrafter"/>
</dbReference>
<feature type="transmembrane region" description="Helical" evidence="13">
    <location>
        <begin position="65"/>
        <end position="83"/>
    </location>
</feature>
<dbReference type="InterPro" id="IPR012338">
    <property type="entry name" value="Beta-lactam/transpept-like"/>
</dbReference>
<evidence type="ECO:0000256" key="2">
    <source>
        <dbReference type="ARBA" id="ARBA00004236"/>
    </source>
</evidence>
<comment type="caution">
    <text evidence="16">The sequence shown here is derived from an EMBL/GenBank/DDBJ whole genome shotgun (WGS) entry which is preliminary data.</text>
</comment>
<dbReference type="Gene3D" id="3.30.1390.30">
    <property type="entry name" value="Penicillin-binding protein 2a, domain 3"/>
    <property type="match status" value="1"/>
</dbReference>
<feature type="non-terminal residue" evidence="16">
    <location>
        <position position="639"/>
    </location>
</feature>
<dbReference type="EMBL" id="PFQF01000023">
    <property type="protein sequence ID" value="PJA20592.1"/>
    <property type="molecule type" value="Genomic_DNA"/>
</dbReference>
<evidence type="ECO:0000256" key="1">
    <source>
        <dbReference type="ARBA" id="ARBA00004167"/>
    </source>
</evidence>
<dbReference type="GO" id="GO:0071555">
    <property type="term" value="P:cell wall organization"/>
    <property type="evidence" value="ECO:0007669"/>
    <property type="project" value="UniProtKB-KW"/>
</dbReference>